<feature type="non-terminal residue" evidence="2">
    <location>
        <position position="1"/>
    </location>
</feature>
<name>A0A6J4P9F6_9BURK</name>
<dbReference type="AlphaFoldDB" id="A0A6J4P9F6"/>
<feature type="compositionally biased region" description="Low complexity" evidence="1">
    <location>
        <begin position="35"/>
        <end position="44"/>
    </location>
</feature>
<keyword evidence="2" id="KW-0238">DNA-binding</keyword>
<organism evidence="2">
    <name type="scientific">uncultured Ramlibacter sp</name>
    <dbReference type="NCBI Taxonomy" id="260755"/>
    <lineage>
        <taxon>Bacteria</taxon>
        <taxon>Pseudomonadati</taxon>
        <taxon>Pseudomonadota</taxon>
        <taxon>Betaproteobacteria</taxon>
        <taxon>Burkholderiales</taxon>
        <taxon>Comamonadaceae</taxon>
        <taxon>Ramlibacter</taxon>
        <taxon>environmental samples</taxon>
    </lineage>
</organism>
<reference evidence="2" key="1">
    <citation type="submission" date="2020-02" db="EMBL/GenBank/DDBJ databases">
        <authorList>
            <person name="Meier V. D."/>
        </authorList>
    </citation>
    <scope>NUCLEOTIDE SEQUENCE</scope>
    <source>
        <strain evidence="2">AVDCRST_MAG51</strain>
    </source>
</reference>
<evidence type="ECO:0000256" key="1">
    <source>
        <dbReference type="SAM" id="MobiDB-lite"/>
    </source>
</evidence>
<proteinExistence type="predicted"/>
<accession>A0A6J4P9F6</accession>
<sequence>AAVAAATSGAPRHPRSGPQPRRPSGRPRRNRRRASTTWTTTSRS</sequence>
<feature type="non-terminal residue" evidence="2">
    <location>
        <position position="44"/>
    </location>
</feature>
<evidence type="ECO:0000313" key="2">
    <source>
        <dbReference type="EMBL" id="CAA9404490.1"/>
    </source>
</evidence>
<feature type="region of interest" description="Disordered" evidence="1">
    <location>
        <begin position="1"/>
        <end position="44"/>
    </location>
</feature>
<gene>
    <name evidence="2" type="ORF">AVDCRST_MAG51-1080</name>
</gene>
<dbReference type="GO" id="GO:0003677">
    <property type="term" value="F:DNA binding"/>
    <property type="evidence" value="ECO:0007669"/>
    <property type="project" value="UniProtKB-KW"/>
</dbReference>
<protein>
    <submittedName>
        <fullName evidence="2">Single-stranded DNA-binding protein</fullName>
    </submittedName>
</protein>
<feature type="compositionally biased region" description="Basic residues" evidence="1">
    <location>
        <begin position="23"/>
        <end position="34"/>
    </location>
</feature>
<dbReference type="EMBL" id="CADCUX010000253">
    <property type="protein sequence ID" value="CAA9404490.1"/>
    <property type="molecule type" value="Genomic_DNA"/>
</dbReference>